<reference evidence="1 2" key="1">
    <citation type="journal article" date="2018" name="Front. Plant Sci.">
        <title>Red Clover (Trifolium pratense) and Zigzag Clover (T. medium) - A Picture of Genomic Similarities and Differences.</title>
        <authorList>
            <person name="Dluhosova J."/>
            <person name="Istvanek J."/>
            <person name="Nedelnik J."/>
            <person name="Repkova J."/>
        </authorList>
    </citation>
    <scope>NUCLEOTIDE SEQUENCE [LARGE SCALE GENOMIC DNA]</scope>
    <source>
        <strain evidence="2">cv. 10/8</strain>
        <tissue evidence="1">Leaf</tissue>
    </source>
</reference>
<name>A0A392NJW3_9FABA</name>
<dbReference type="AlphaFoldDB" id="A0A392NJW3"/>
<organism evidence="1 2">
    <name type="scientific">Trifolium medium</name>
    <dbReference type="NCBI Taxonomy" id="97028"/>
    <lineage>
        <taxon>Eukaryota</taxon>
        <taxon>Viridiplantae</taxon>
        <taxon>Streptophyta</taxon>
        <taxon>Embryophyta</taxon>
        <taxon>Tracheophyta</taxon>
        <taxon>Spermatophyta</taxon>
        <taxon>Magnoliopsida</taxon>
        <taxon>eudicotyledons</taxon>
        <taxon>Gunneridae</taxon>
        <taxon>Pentapetalae</taxon>
        <taxon>rosids</taxon>
        <taxon>fabids</taxon>
        <taxon>Fabales</taxon>
        <taxon>Fabaceae</taxon>
        <taxon>Papilionoideae</taxon>
        <taxon>50 kb inversion clade</taxon>
        <taxon>NPAAA clade</taxon>
        <taxon>Hologalegina</taxon>
        <taxon>IRL clade</taxon>
        <taxon>Trifolieae</taxon>
        <taxon>Trifolium</taxon>
    </lineage>
</organism>
<dbReference type="EMBL" id="LXQA010042463">
    <property type="protein sequence ID" value="MCI00188.1"/>
    <property type="molecule type" value="Genomic_DNA"/>
</dbReference>
<proteinExistence type="predicted"/>
<feature type="non-terminal residue" evidence="1">
    <location>
        <position position="1"/>
    </location>
</feature>
<dbReference type="Proteomes" id="UP000265520">
    <property type="component" value="Unassembled WGS sequence"/>
</dbReference>
<sequence>VTIVSTAQHYGLEARVVDDPIRNLIADGPADRGGDSDIILELSIELNSTKPAFKVMIASTL</sequence>
<evidence type="ECO:0000313" key="2">
    <source>
        <dbReference type="Proteomes" id="UP000265520"/>
    </source>
</evidence>
<gene>
    <name evidence="1" type="ORF">A2U01_0021205</name>
</gene>
<protein>
    <submittedName>
        <fullName evidence="1">Uncharacterized protein</fullName>
    </submittedName>
</protein>
<accession>A0A392NJW3</accession>
<keyword evidence="2" id="KW-1185">Reference proteome</keyword>
<comment type="caution">
    <text evidence="1">The sequence shown here is derived from an EMBL/GenBank/DDBJ whole genome shotgun (WGS) entry which is preliminary data.</text>
</comment>
<evidence type="ECO:0000313" key="1">
    <source>
        <dbReference type="EMBL" id="MCI00188.1"/>
    </source>
</evidence>